<dbReference type="GO" id="GO:0004515">
    <property type="term" value="F:nicotinate-nucleotide adenylyltransferase activity"/>
    <property type="evidence" value="ECO:0007669"/>
    <property type="project" value="UniProtKB-UniRule"/>
</dbReference>
<feature type="domain" description="Cytidyltransferase-like" evidence="11">
    <location>
        <begin position="22"/>
        <end position="189"/>
    </location>
</feature>
<evidence type="ECO:0000259" key="11">
    <source>
        <dbReference type="Pfam" id="PF01467"/>
    </source>
</evidence>
<dbReference type="NCBIfam" id="TIGR00482">
    <property type="entry name" value="nicotinate (nicotinamide) nucleotide adenylyltransferase"/>
    <property type="match status" value="1"/>
</dbReference>
<dbReference type="InterPro" id="IPR005248">
    <property type="entry name" value="NadD/NMNAT"/>
</dbReference>
<accession>A0A401UHU4</accession>
<proteinExistence type="inferred from homology"/>
<comment type="similarity">
    <text evidence="10">Belongs to the NadD family.</text>
</comment>
<evidence type="ECO:0000256" key="9">
    <source>
        <dbReference type="ARBA" id="ARBA00048721"/>
    </source>
</evidence>
<evidence type="ECO:0000256" key="5">
    <source>
        <dbReference type="ARBA" id="ARBA00022695"/>
    </source>
</evidence>
<dbReference type="InterPro" id="IPR014729">
    <property type="entry name" value="Rossmann-like_a/b/a_fold"/>
</dbReference>
<keyword evidence="8 10" id="KW-0520">NAD</keyword>
<evidence type="ECO:0000313" key="13">
    <source>
        <dbReference type="Proteomes" id="UP000287872"/>
    </source>
</evidence>
<evidence type="ECO:0000256" key="10">
    <source>
        <dbReference type="HAMAP-Rule" id="MF_00244"/>
    </source>
</evidence>
<comment type="caution">
    <text evidence="12">The sequence shown here is derived from an EMBL/GenBank/DDBJ whole genome shotgun (WGS) entry which is preliminary data.</text>
</comment>
<evidence type="ECO:0000256" key="6">
    <source>
        <dbReference type="ARBA" id="ARBA00022741"/>
    </source>
</evidence>
<dbReference type="SUPFAM" id="SSF52374">
    <property type="entry name" value="Nucleotidylyl transferase"/>
    <property type="match status" value="1"/>
</dbReference>
<dbReference type="GO" id="GO:0005524">
    <property type="term" value="F:ATP binding"/>
    <property type="evidence" value="ECO:0007669"/>
    <property type="project" value="UniProtKB-KW"/>
</dbReference>
<organism evidence="12 13">
    <name type="scientific">Clostridium tagluense</name>
    <dbReference type="NCBI Taxonomy" id="360422"/>
    <lineage>
        <taxon>Bacteria</taxon>
        <taxon>Bacillati</taxon>
        <taxon>Bacillota</taxon>
        <taxon>Clostridia</taxon>
        <taxon>Eubacteriales</taxon>
        <taxon>Clostridiaceae</taxon>
        <taxon>Clostridium</taxon>
    </lineage>
</organism>
<evidence type="ECO:0000256" key="2">
    <source>
        <dbReference type="ARBA" id="ARBA00005019"/>
    </source>
</evidence>
<keyword evidence="5 10" id="KW-0548">Nucleotidyltransferase</keyword>
<dbReference type="AlphaFoldDB" id="A0A401UHU4"/>
<dbReference type="NCBIfam" id="TIGR00125">
    <property type="entry name" value="cyt_tran_rel"/>
    <property type="match status" value="1"/>
</dbReference>
<dbReference type="Proteomes" id="UP000287872">
    <property type="component" value="Unassembled WGS sequence"/>
</dbReference>
<dbReference type="HAMAP" id="MF_00244">
    <property type="entry name" value="NaMN_adenylyltr"/>
    <property type="match status" value="1"/>
</dbReference>
<comment type="function">
    <text evidence="1 10">Catalyzes the reversible adenylation of nicotinate mononucleotide (NaMN) to nicotinic acid adenine dinucleotide (NaAD).</text>
</comment>
<dbReference type="NCBIfam" id="NF000840">
    <property type="entry name" value="PRK00071.1-3"/>
    <property type="match status" value="1"/>
</dbReference>
<evidence type="ECO:0000256" key="8">
    <source>
        <dbReference type="ARBA" id="ARBA00023027"/>
    </source>
</evidence>
<keyword evidence="6 10" id="KW-0547">Nucleotide-binding</keyword>
<reference evidence="12 13" key="1">
    <citation type="submission" date="2018-11" db="EMBL/GenBank/DDBJ databases">
        <title>Genome sequencing and assembly of Clostridium tagluense strain A121.</title>
        <authorList>
            <person name="Murakami T."/>
            <person name="Segawa T."/>
            <person name="Shcherbakova V.A."/>
            <person name="Mori H."/>
            <person name="Yoshimura Y."/>
        </authorList>
    </citation>
    <scope>NUCLEOTIDE SEQUENCE [LARGE SCALE GENOMIC DNA]</scope>
    <source>
        <strain evidence="12 13">A121</strain>
    </source>
</reference>
<keyword evidence="7 10" id="KW-0067">ATP-binding</keyword>
<evidence type="ECO:0000256" key="1">
    <source>
        <dbReference type="ARBA" id="ARBA00002324"/>
    </source>
</evidence>
<comment type="pathway">
    <text evidence="2 10">Cofactor biosynthesis; NAD(+) biosynthesis; deamido-NAD(+) from nicotinate D-ribonucleotide: step 1/1.</text>
</comment>
<gene>
    <name evidence="10 12" type="primary">nadD</name>
    <name evidence="12" type="ORF">Ctaglu_07560</name>
</gene>
<dbReference type="Pfam" id="PF01467">
    <property type="entry name" value="CTP_transf_like"/>
    <property type="match status" value="1"/>
</dbReference>
<dbReference type="CDD" id="cd02165">
    <property type="entry name" value="NMNAT"/>
    <property type="match status" value="1"/>
</dbReference>
<dbReference type="PANTHER" id="PTHR39321:SF3">
    <property type="entry name" value="PHOSPHOPANTETHEINE ADENYLYLTRANSFERASE"/>
    <property type="match status" value="1"/>
</dbReference>
<name>A0A401UHU4_9CLOT</name>
<keyword evidence="4 10" id="KW-0808">Transferase</keyword>
<dbReference type="EMBL" id="BHYK01000003">
    <property type="protein sequence ID" value="GCD09133.1"/>
    <property type="molecule type" value="Genomic_DNA"/>
</dbReference>
<evidence type="ECO:0000313" key="12">
    <source>
        <dbReference type="EMBL" id="GCD09133.1"/>
    </source>
</evidence>
<dbReference type="PANTHER" id="PTHR39321">
    <property type="entry name" value="NICOTINATE-NUCLEOTIDE ADENYLYLTRANSFERASE-RELATED"/>
    <property type="match status" value="1"/>
</dbReference>
<dbReference type="EC" id="2.7.7.18" evidence="10"/>
<evidence type="ECO:0000256" key="4">
    <source>
        <dbReference type="ARBA" id="ARBA00022679"/>
    </source>
</evidence>
<evidence type="ECO:0000256" key="7">
    <source>
        <dbReference type="ARBA" id="ARBA00022840"/>
    </source>
</evidence>
<sequence>MIAKSFDTLLENKEGVILKKAIFGGTFDPIHIGHIHIAYEALYSLHLDKIIFMPAGNPPHKKNKKITNAKIRYDLVKRAIESEVDFEISDYEINKKENSYTYETVELFSGLQRNIEWYFLIGVDSLMELDKWKNVEKIFNSCKIVVYNRAGFTAQEVAKKKLYIEQKFNKKIIYIDMPIIDISSTHIRNNIKEGRQVNYLLPRGVEEIIRANNLYK</sequence>
<dbReference type="Gene3D" id="3.40.50.620">
    <property type="entry name" value="HUPs"/>
    <property type="match status" value="1"/>
</dbReference>
<keyword evidence="13" id="KW-1185">Reference proteome</keyword>
<dbReference type="GO" id="GO:0009435">
    <property type="term" value="P:NAD+ biosynthetic process"/>
    <property type="evidence" value="ECO:0007669"/>
    <property type="project" value="UniProtKB-UniRule"/>
</dbReference>
<keyword evidence="3 10" id="KW-0662">Pyridine nucleotide biosynthesis</keyword>
<comment type="catalytic activity">
    <reaction evidence="9 10">
        <text>nicotinate beta-D-ribonucleotide + ATP + H(+) = deamido-NAD(+) + diphosphate</text>
        <dbReference type="Rhea" id="RHEA:22860"/>
        <dbReference type="ChEBI" id="CHEBI:15378"/>
        <dbReference type="ChEBI" id="CHEBI:30616"/>
        <dbReference type="ChEBI" id="CHEBI:33019"/>
        <dbReference type="ChEBI" id="CHEBI:57502"/>
        <dbReference type="ChEBI" id="CHEBI:58437"/>
        <dbReference type="EC" id="2.7.7.18"/>
    </reaction>
</comment>
<evidence type="ECO:0000256" key="3">
    <source>
        <dbReference type="ARBA" id="ARBA00022642"/>
    </source>
</evidence>
<dbReference type="InterPro" id="IPR004821">
    <property type="entry name" value="Cyt_trans-like"/>
</dbReference>
<dbReference type="UniPathway" id="UPA00253">
    <property type="reaction ID" value="UER00332"/>
</dbReference>
<protein>
    <recommendedName>
        <fullName evidence="10">Probable nicotinate-nucleotide adenylyltransferase</fullName>
        <ecNumber evidence="10">2.7.7.18</ecNumber>
    </recommendedName>
    <alternativeName>
        <fullName evidence="10">Deamido-NAD(+) diphosphorylase</fullName>
    </alternativeName>
    <alternativeName>
        <fullName evidence="10">Deamido-NAD(+) pyrophosphorylase</fullName>
    </alternativeName>
    <alternativeName>
        <fullName evidence="10">Nicotinate mononucleotide adenylyltransferase</fullName>
        <shortName evidence="10">NaMN adenylyltransferase</shortName>
    </alternativeName>
</protein>